<gene>
    <name evidence="1" type="ORF">SAMN05421828_11939</name>
</gene>
<protein>
    <submittedName>
        <fullName evidence="1">Protein FlaF</fullName>
    </submittedName>
</protein>
<evidence type="ECO:0000313" key="2">
    <source>
        <dbReference type="Proteomes" id="UP000186308"/>
    </source>
</evidence>
<dbReference type="RefSeq" id="WP_162176806.1">
    <property type="nucleotide sequence ID" value="NZ_FTNE01000019.1"/>
</dbReference>
<dbReference type="GO" id="GO:0044781">
    <property type="term" value="P:bacterial-type flagellum organization"/>
    <property type="evidence" value="ECO:0007669"/>
    <property type="project" value="InterPro"/>
</dbReference>
<dbReference type="EMBL" id="FTNE01000019">
    <property type="protein sequence ID" value="SIR20998.1"/>
    <property type="molecule type" value="Genomic_DNA"/>
</dbReference>
<dbReference type="Proteomes" id="UP000186308">
    <property type="component" value="Unassembled WGS sequence"/>
</dbReference>
<accession>A0A8G2CMD4</accession>
<evidence type="ECO:0000313" key="1">
    <source>
        <dbReference type="EMBL" id="SIR20998.1"/>
    </source>
</evidence>
<dbReference type="InterPro" id="IPR010845">
    <property type="entry name" value="FlaF"/>
</dbReference>
<name>A0A8G2CMD4_ACIRU</name>
<organism evidence="1 2">
    <name type="scientific">Acidiphilium rubrum</name>
    <dbReference type="NCBI Taxonomy" id="526"/>
    <lineage>
        <taxon>Bacteria</taxon>
        <taxon>Pseudomonadati</taxon>
        <taxon>Pseudomonadota</taxon>
        <taxon>Alphaproteobacteria</taxon>
        <taxon>Acetobacterales</taxon>
        <taxon>Acidocellaceae</taxon>
        <taxon>Acidiphilium</taxon>
    </lineage>
</organism>
<sequence>MSSSTRMVKAYDTASALRSPRDQDADVFRHFSALLRSASDDLSRTRALAGTVTLWRTVMAANLDPLNPLPAPLRAQIVSVANAVIRMAEQDQPNLTTIATIGDNFADGLSGRT</sequence>
<proteinExistence type="predicted"/>
<keyword evidence="2" id="KW-1185">Reference proteome</keyword>
<reference evidence="1 2" key="1">
    <citation type="submission" date="2017-01" db="EMBL/GenBank/DDBJ databases">
        <authorList>
            <person name="Varghese N."/>
            <person name="Submissions S."/>
        </authorList>
    </citation>
    <scope>NUCLEOTIDE SEQUENCE [LARGE SCALE GENOMIC DNA]</scope>
    <source>
        <strain evidence="1 2">ATCC 35905</strain>
    </source>
</reference>
<dbReference type="AlphaFoldDB" id="A0A8G2CMD4"/>
<comment type="caution">
    <text evidence="1">The sequence shown here is derived from an EMBL/GenBank/DDBJ whole genome shotgun (WGS) entry which is preliminary data.</text>
</comment>
<dbReference type="Pfam" id="PF07309">
    <property type="entry name" value="FlaF"/>
    <property type="match status" value="1"/>
</dbReference>